<dbReference type="RefSeq" id="WP_013608952.1">
    <property type="nucleotide sequence ID" value="NC_015153.1"/>
</dbReference>
<gene>
    <name evidence="1" type="ORF">MSUIS_02520</name>
</gene>
<dbReference type="KEGG" id="msk:MSUIS_02520"/>
<dbReference type="Proteomes" id="UP000008645">
    <property type="component" value="Chromosome"/>
</dbReference>
<sequence>MFYLNEKNIKEHTTVNFLKTEKFLNSIRPKLAGLIKKKYVNKGNISINIFAEKQKITKSLDEKLTKDSLQKINKNCSYLGKWSEFFIDNLLNFYKSNQLDYGNPIDLKEHWFLVRDTTEESKNYFKTKTTRQTAFWFLELDNLGSNKYSFFLEQQEFKNHDHQLIFLTIMNHFQEFLSYCQNFMNWDKFTKLHPLKTSDDHSIECEVTGWEFDFFDLSEDYIVDLKFQRKNWVINWIWQQLLYVYLLDFYYGKRAKGISVLNTFTGEVWKISLKDLFIEGQEEKFFEILKLEIQDYEKIRLMNRILSCFKEWDQVSSLKEIIEINFFIRSSDQKVVSNYEKFILQLNSERGNKDFLSNIHSPKWVWSEWNKFLEENPLET</sequence>
<dbReference type="AlphaFoldDB" id="F0V3C3"/>
<organism evidence="1 2">
    <name type="scientific">Mycoplasma suis (strain KI_3806)</name>
    <dbReference type="NCBI Taxonomy" id="708248"/>
    <lineage>
        <taxon>Bacteria</taxon>
        <taxon>Bacillati</taxon>
        <taxon>Mycoplasmatota</taxon>
        <taxon>Mollicutes</taxon>
        <taxon>Mycoplasmataceae</taxon>
        <taxon>Mycoplasma</taxon>
    </lineage>
</organism>
<dbReference type="OrthoDB" id="394974at2"/>
<dbReference type="EMBL" id="FQ790233">
    <property type="protein sequence ID" value="CBZ40345.1"/>
    <property type="molecule type" value="Genomic_DNA"/>
</dbReference>
<protein>
    <submittedName>
        <fullName evidence="1">Uncharacterized protein</fullName>
    </submittedName>
</protein>
<proteinExistence type="predicted"/>
<reference evidence="1 2" key="1">
    <citation type="journal article" date="2011" name="J. Bacteriol.">
        <title>Complete genome sequence of the hemotrophic Mycoplasma suis strain KI3806.</title>
        <authorList>
            <person name="Oehlerking J."/>
            <person name="Kube M."/>
            <person name="Felder K.M."/>
            <person name="Matter D."/>
            <person name="Wittenbrink M.M."/>
            <person name="Schwarzenbach S."/>
            <person name="Kramer M.M."/>
            <person name="Hoelzle K."/>
            <person name="Hoelzle L.E."/>
        </authorList>
    </citation>
    <scope>NUCLEOTIDE SEQUENCE [LARGE SCALE GENOMIC DNA]</scope>
    <source>
        <strain evidence="2">KI_3806</strain>
    </source>
</reference>
<evidence type="ECO:0000313" key="2">
    <source>
        <dbReference type="Proteomes" id="UP000008645"/>
    </source>
</evidence>
<accession>F0V3C3</accession>
<evidence type="ECO:0000313" key="1">
    <source>
        <dbReference type="EMBL" id="CBZ40345.1"/>
    </source>
</evidence>
<name>F0V3C3_MYCS3</name>
<dbReference type="HOGENOM" id="CLU_737363_0_0_14"/>